<name>A0A9X3P8V8_9ACTN</name>
<proteinExistence type="predicted"/>
<dbReference type="GO" id="GO:0003677">
    <property type="term" value="F:DNA binding"/>
    <property type="evidence" value="ECO:0007669"/>
    <property type="project" value="InterPro"/>
</dbReference>
<dbReference type="CDD" id="cd00093">
    <property type="entry name" value="HTH_XRE"/>
    <property type="match status" value="1"/>
</dbReference>
<dbReference type="InterPro" id="IPR001387">
    <property type="entry name" value="Cro/C1-type_HTH"/>
</dbReference>
<keyword evidence="3" id="KW-1185">Reference proteome</keyword>
<gene>
    <name evidence="2" type="ORF">O1R50_12690</name>
</gene>
<evidence type="ECO:0000259" key="1">
    <source>
        <dbReference type="PROSITE" id="PS50943"/>
    </source>
</evidence>
<dbReference type="PROSITE" id="PS50943">
    <property type="entry name" value="HTH_CROC1"/>
    <property type="match status" value="1"/>
</dbReference>
<accession>A0A9X3P8V8</accession>
<dbReference type="InterPro" id="IPR043917">
    <property type="entry name" value="DUF5753"/>
</dbReference>
<dbReference type="SMART" id="SM00530">
    <property type="entry name" value="HTH_XRE"/>
    <property type="match status" value="1"/>
</dbReference>
<dbReference type="AlphaFoldDB" id="A0A9X3P8V8"/>
<reference evidence="2" key="1">
    <citation type="submission" date="2022-12" db="EMBL/GenBank/DDBJ databases">
        <title>Gycomyces niveus sp.nov.,a novel actinomycete isolated from soil in Shouguan.</title>
        <authorList>
            <person name="Yang X."/>
        </authorList>
    </citation>
    <scope>NUCLEOTIDE SEQUENCE</scope>
    <source>
        <strain evidence="2">NEAU-A15</strain>
    </source>
</reference>
<feature type="domain" description="HTH cro/C1-type" evidence="1">
    <location>
        <begin position="15"/>
        <end position="69"/>
    </location>
</feature>
<dbReference type="SUPFAM" id="SSF47413">
    <property type="entry name" value="lambda repressor-like DNA-binding domains"/>
    <property type="match status" value="1"/>
</dbReference>
<sequence length="277" mass="31688">MAEKELGSWFNRMMLRKGRLAQGKTQRQVADEVLISTDSYRDYEAGRTGAPGKNIKALAEACGLSKEEANFMLIAALAHKSSAAVEADMRFNALYLALAEEYYGTFFKFDANLIPGPLQLQEYQYIVLRLAEGATEEQLDRGWLFKDGRAETIWNRLDRPTIQFLIGETALHQLREISAELYQAQMAYLRRWSRKPGVSIRIQRGPIPARLSSFDVYMQGESELSGPPFVYTEIADSSWLIDDPARIASYDGIRKNLWKKAIRIEVYNDDDWRDRLA</sequence>
<comment type="caution">
    <text evidence="2">The sequence shown here is derived from an EMBL/GenBank/DDBJ whole genome shotgun (WGS) entry which is preliminary data.</text>
</comment>
<dbReference type="RefSeq" id="WP_270110431.1">
    <property type="nucleotide sequence ID" value="NZ_JAPZVP010000009.1"/>
</dbReference>
<dbReference type="Pfam" id="PF01381">
    <property type="entry name" value="HTH_3"/>
    <property type="match status" value="1"/>
</dbReference>
<dbReference type="Gene3D" id="1.10.260.40">
    <property type="entry name" value="lambda repressor-like DNA-binding domains"/>
    <property type="match status" value="1"/>
</dbReference>
<evidence type="ECO:0000313" key="3">
    <source>
        <dbReference type="Proteomes" id="UP001146067"/>
    </source>
</evidence>
<dbReference type="EMBL" id="JAPZVP010000009">
    <property type="protein sequence ID" value="MDA1360487.1"/>
    <property type="molecule type" value="Genomic_DNA"/>
</dbReference>
<organism evidence="2 3">
    <name type="scientific">Glycomyces luteolus</name>
    <dbReference type="NCBI Taxonomy" id="2670330"/>
    <lineage>
        <taxon>Bacteria</taxon>
        <taxon>Bacillati</taxon>
        <taxon>Actinomycetota</taxon>
        <taxon>Actinomycetes</taxon>
        <taxon>Glycomycetales</taxon>
        <taxon>Glycomycetaceae</taxon>
        <taxon>Glycomyces</taxon>
    </lineage>
</organism>
<protein>
    <submittedName>
        <fullName evidence="2">Scr1 family TA system antitoxin-like transcriptional regulator</fullName>
    </submittedName>
</protein>
<dbReference type="InterPro" id="IPR010982">
    <property type="entry name" value="Lambda_DNA-bd_dom_sf"/>
</dbReference>
<dbReference type="Pfam" id="PF19054">
    <property type="entry name" value="DUF5753"/>
    <property type="match status" value="1"/>
</dbReference>
<dbReference type="Proteomes" id="UP001146067">
    <property type="component" value="Unassembled WGS sequence"/>
</dbReference>
<evidence type="ECO:0000313" key="2">
    <source>
        <dbReference type="EMBL" id="MDA1360487.1"/>
    </source>
</evidence>